<organism evidence="2 3">
    <name type="scientific">Brevibacillus invocatus</name>
    <dbReference type="NCBI Taxonomy" id="173959"/>
    <lineage>
        <taxon>Bacteria</taxon>
        <taxon>Bacillati</taxon>
        <taxon>Bacillota</taxon>
        <taxon>Bacilli</taxon>
        <taxon>Bacillales</taxon>
        <taxon>Paenibacillaceae</taxon>
        <taxon>Brevibacillus</taxon>
    </lineage>
</organism>
<dbReference type="RefSeq" id="WP_122910308.1">
    <property type="nucleotide sequence ID" value="NZ_CBCSBE010000020.1"/>
</dbReference>
<evidence type="ECO:0000313" key="2">
    <source>
        <dbReference type="EMBL" id="RNB70111.1"/>
    </source>
</evidence>
<dbReference type="InterPro" id="IPR009677">
    <property type="entry name" value="DUF1266"/>
</dbReference>
<dbReference type="AlphaFoldDB" id="A0A3M8C397"/>
<dbReference type="EMBL" id="RHHR01000035">
    <property type="protein sequence ID" value="RNB70111.1"/>
    <property type="molecule type" value="Genomic_DNA"/>
</dbReference>
<name>A0A3M8C397_9BACL</name>
<comment type="caution">
    <text evidence="2">The sequence shown here is derived from an EMBL/GenBank/DDBJ whole genome shotgun (WGS) entry which is preliminary data.</text>
</comment>
<keyword evidence="3" id="KW-1185">Reference proteome</keyword>
<dbReference type="Proteomes" id="UP000282028">
    <property type="component" value="Unassembled WGS sequence"/>
</dbReference>
<accession>A0A3M8C397</accession>
<sequence>MWCNTSYERMAIIHNVLRQLPSGEIAGFGGGWAIFLCRVGVVYQFLTKEEAWVINLEAARHVQEHHDSWQNYFIGFAAGSQFHLSDRRWKKCIPVMNRVSTILGRSTLGWNRAAWVQDLLPDKEKHLPKQESISV</sequence>
<protein>
    <submittedName>
        <fullName evidence="2">DUF1266 domain-containing protein</fullName>
    </submittedName>
</protein>
<reference evidence="2 3" key="1">
    <citation type="submission" date="2018-10" db="EMBL/GenBank/DDBJ databases">
        <title>Phylogenomics of Brevibacillus.</title>
        <authorList>
            <person name="Dunlap C."/>
        </authorList>
    </citation>
    <scope>NUCLEOTIDE SEQUENCE [LARGE SCALE GENOMIC DNA]</scope>
    <source>
        <strain evidence="2 3">JCM 12215</strain>
    </source>
</reference>
<evidence type="ECO:0000259" key="1">
    <source>
        <dbReference type="Pfam" id="PF06889"/>
    </source>
</evidence>
<proteinExistence type="predicted"/>
<feature type="domain" description="DUF1266" evidence="1">
    <location>
        <begin position="12"/>
        <end position="88"/>
    </location>
</feature>
<evidence type="ECO:0000313" key="3">
    <source>
        <dbReference type="Proteomes" id="UP000282028"/>
    </source>
</evidence>
<gene>
    <name evidence="2" type="ORF">EDM52_17845</name>
</gene>
<dbReference type="Pfam" id="PF06889">
    <property type="entry name" value="DUF1266"/>
    <property type="match status" value="1"/>
</dbReference>
<dbReference type="OrthoDB" id="2880836at2"/>